<comment type="caution">
    <text evidence="1">The sequence shown here is derived from an EMBL/GenBank/DDBJ whole genome shotgun (WGS) entry which is preliminary data.</text>
</comment>
<evidence type="ECO:0000313" key="2">
    <source>
        <dbReference type="Proteomes" id="UP000076276"/>
    </source>
</evidence>
<dbReference type="Proteomes" id="UP000076276">
    <property type="component" value="Unassembled WGS sequence"/>
</dbReference>
<organism evidence="1 2">
    <name type="scientific">Acinetobacter pragensis</name>
    <dbReference type="NCBI Taxonomy" id="1806892"/>
    <lineage>
        <taxon>Bacteria</taxon>
        <taxon>Pseudomonadati</taxon>
        <taxon>Pseudomonadota</taxon>
        <taxon>Gammaproteobacteria</taxon>
        <taxon>Moraxellales</taxon>
        <taxon>Moraxellaceae</taxon>
        <taxon>Acinetobacter</taxon>
    </lineage>
</organism>
<reference evidence="1 2" key="1">
    <citation type="submission" date="2016-03" db="EMBL/GenBank/DDBJ databases">
        <title>Acinetobacter genomospecies 28 strain ANC 4149.</title>
        <authorList>
            <person name="Radolfova-Krizova L."/>
            <person name="Nemec A."/>
        </authorList>
    </citation>
    <scope>NUCLEOTIDE SEQUENCE [LARGE SCALE GENOMIC DNA]</scope>
    <source>
        <strain evidence="1 2">ANC 4149</strain>
    </source>
</reference>
<dbReference type="EMBL" id="LUAW01000011">
    <property type="protein sequence ID" value="KYQ73241.1"/>
    <property type="molecule type" value="Genomic_DNA"/>
</dbReference>
<dbReference type="STRING" id="1806892.AZH43_07400"/>
<protein>
    <submittedName>
        <fullName evidence="1">Uncharacterized protein</fullName>
    </submittedName>
</protein>
<dbReference type="RefSeq" id="WP_067666586.1">
    <property type="nucleotide sequence ID" value="NZ_CBCSIK010000008.1"/>
</dbReference>
<dbReference type="AlphaFoldDB" id="A0A151Y5C0"/>
<gene>
    <name evidence="1" type="ORF">AZH43_07400</name>
</gene>
<name>A0A151Y5C0_9GAMM</name>
<keyword evidence="2" id="KW-1185">Reference proteome</keyword>
<evidence type="ECO:0000313" key="1">
    <source>
        <dbReference type="EMBL" id="KYQ73241.1"/>
    </source>
</evidence>
<dbReference type="OrthoDB" id="6694697at2"/>
<accession>A0A151Y5C0</accession>
<proteinExistence type="predicted"/>
<sequence>MINEYRNAIRDHINRLIKQGKLNQLIVWDIQQDEAQDPTLLSLRMYGSRAYTDAIQVACGTSGIWEKLPVKRIAVPLIADVLEFRREYL</sequence>